<dbReference type="Pfam" id="PF00290">
    <property type="entry name" value="Trp_syntA"/>
    <property type="match status" value="1"/>
</dbReference>
<sequence length="264" mass="27736">MTSIKDAFTAADGSRKKAFVPFITCGDPSLDVTEEALLAMQRAGADLIELGIPFSDPTAEGPVIQEANIRALSGGVTTDSILAMVERVRDRGLTVPLVFMTYANVVFGYDTERFAANAAKAGVQGVILPDVPFEEKAEFSEPLAAEGLELVSLIAPTSHERVRSIAREAKGFVYCVSSLGVTGVRSKITTDIAGMVELVREASSIPVAVGFGISTPEQAARMAAVSDGAIVGSAIVRIVAEHGEGCVPYVENYVRSMAEAVHSA</sequence>
<comment type="function">
    <text evidence="1 9">The alpha subunit is responsible for the aldol cleavage of indoleglycerol phosphate to indole and glyceraldehyde 3-phosphate.</text>
</comment>
<evidence type="ECO:0000256" key="7">
    <source>
        <dbReference type="ARBA" id="ARBA00023239"/>
    </source>
</evidence>
<keyword evidence="7 9" id="KW-0456">Lyase</keyword>
<dbReference type="InterPro" id="IPR002028">
    <property type="entry name" value="Trp_synthase_suA"/>
</dbReference>
<dbReference type="GO" id="GO:0005829">
    <property type="term" value="C:cytosol"/>
    <property type="evidence" value="ECO:0007669"/>
    <property type="project" value="TreeGrafter"/>
</dbReference>
<gene>
    <name evidence="9" type="primary">trpA</name>
    <name evidence="11" type="ORF">FYJ68_02095</name>
</gene>
<dbReference type="NCBIfam" id="TIGR00262">
    <property type="entry name" value="trpA"/>
    <property type="match status" value="1"/>
</dbReference>
<evidence type="ECO:0000256" key="5">
    <source>
        <dbReference type="ARBA" id="ARBA00022822"/>
    </source>
</evidence>
<feature type="active site" description="Proton acceptor" evidence="9">
    <location>
        <position position="49"/>
    </location>
</feature>
<name>A0A6N7XBY1_9ACTN</name>
<dbReference type="HAMAP" id="MF_00131">
    <property type="entry name" value="Trp_synth_alpha"/>
    <property type="match status" value="1"/>
</dbReference>
<evidence type="ECO:0000256" key="10">
    <source>
        <dbReference type="RuleBase" id="RU003662"/>
    </source>
</evidence>
<dbReference type="EMBL" id="VUNC01000001">
    <property type="protein sequence ID" value="MST71903.1"/>
    <property type="molecule type" value="Genomic_DNA"/>
</dbReference>
<evidence type="ECO:0000313" key="11">
    <source>
        <dbReference type="EMBL" id="MST71903.1"/>
    </source>
</evidence>
<dbReference type="EC" id="4.2.1.20" evidence="9"/>
<accession>A0A6N7XBY1</accession>
<evidence type="ECO:0000313" key="12">
    <source>
        <dbReference type="Proteomes" id="UP000469325"/>
    </source>
</evidence>
<comment type="pathway">
    <text evidence="2 9">Amino-acid biosynthesis; L-tryptophan biosynthesis; L-tryptophan from chorismate: step 5/5.</text>
</comment>
<dbReference type="SUPFAM" id="SSF51366">
    <property type="entry name" value="Ribulose-phoshate binding barrel"/>
    <property type="match status" value="1"/>
</dbReference>
<dbReference type="FunFam" id="3.20.20.70:FF:000037">
    <property type="entry name" value="Tryptophan synthase alpha chain"/>
    <property type="match status" value="1"/>
</dbReference>
<dbReference type="UniPathway" id="UPA00035">
    <property type="reaction ID" value="UER00044"/>
</dbReference>
<dbReference type="PANTHER" id="PTHR43406:SF1">
    <property type="entry name" value="TRYPTOPHAN SYNTHASE ALPHA CHAIN, CHLOROPLASTIC"/>
    <property type="match status" value="1"/>
</dbReference>
<keyword evidence="4 9" id="KW-0028">Amino-acid biosynthesis</keyword>
<protein>
    <recommendedName>
        <fullName evidence="9">Tryptophan synthase alpha chain</fullName>
        <ecNumber evidence="9">4.2.1.20</ecNumber>
    </recommendedName>
</protein>
<dbReference type="InterPro" id="IPR011060">
    <property type="entry name" value="RibuloseP-bd_barrel"/>
</dbReference>
<dbReference type="AlphaFoldDB" id="A0A6N7XBY1"/>
<comment type="catalytic activity">
    <reaction evidence="8 9">
        <text>(1S,2R)-1-C-(indol-3-yl)glycerol 3-phosphate + L-serine = D-glyceraldehyde 3-phosphate + L-tryptophan + H2O</text>
        <dbReference type="Rhea" id="RHEA:10532"/>
        <dbReference type="ChEBI" id="CHEBI:15377"/>
        <dbReference type="ChEBI" id="CHEBI:33384"/>
        <dbReference type="ChEBI" id="CHEBI:57912"/>
        <dbReference type="ChEBI" id="CHEBI:58866"/>
        <dbReference type="ChEBI" id="CHEBI:59776"/>
        <dbReference type="EC" id="4.2.1.20"/>
    </reaction>
</comment>
<dbReference type="PANTHER" id="PTHR43406">
    <property type="entry name" value="TRYPTOPHAN SYNTHASE, ALPHA CHAIN"/>
    <property type="match status" value="1"/>
</dbReference>
<dbReference type="Gene3D" id="3.20.20.70">
    <property type="entry name" value="Aldolase class I"/>
    <property type="match status" value="1"/>
</dbReference>
<evidence type="ECO:0000256" key="2">
    <source>
        <dbReference type="ARBA" id="ARBA00004733"/>
    </source>
</evidence>
<evidence type="ECO:0000256" key="3">
    <source>
        <dbReference type="ARBA" id="ARBA00011270"/>
    </source>
</evidence>
<evidence type="ECO:0000256" key="8">
    <source>
        <dbReference type="ARBA" id="ARBA00049047"/>
    </source>
</evidence>
<comment type="subunit">
    <text evidence="3 9">Tetramer of two alpha and two beta chains.</text>
</comment>
<dbReference type="GO" id="GO:0004834">
    <property type="term" value="F:tryptophan synthase activity"/>
    <property type="evidence" value="ECO:0007669"/>
    <property type="project" value="UniProtKB-UniRule"/>
</dbReference>
<reference evidence="11 12" key="1">
    <citation type="submission" date="2019-08" db="EMBL/GenBank/DDBJ databases">
        <title>In-depth cultivation of the pig gut microbiome towards novel bacterial diversity and tailored functional studies.</title>
        <authorList>
            <person name="Wylensek D."/>
            <person name="Hitch T.C.A."/>
            <person name="Clavel T."/>
        </authorList>
    </citation>
    <scope>NUCLEOTIDE SEQUENCE [LARGE SCALE GENOMIC DNA]</scope>
    <source>
        <strain evidence="11 12">CA-Schmier-601-WT-1</strain>
    </source>
</reference>
<evidence type="ECO:0000256" key="6">
    <source>
        <dbReference type="ARBA" id="ARBA00023141"/>
    </source>
</evidence>
<dbReference type="CDD" id="cd04724">
    <property type="entry name" value="Tryptophan_synthase_alpha"/>
    <property type="match status" value="1"/>
</dbReference>
<feature type="active site" description="Proton acceptor" evidence="9">
    <location>
        <position position="60"/>
    </location>
</feature>
<organism evidence="11 12">
    <name type="scientific">Olsenella porci</name>
    <dbReference type="NCBI Taxonomy" id="2652279"/>
    <lineage>
        <taxon>Bacteria</taxon>
        <taxon>Bacillati</taxon>
        <taxon>Actinomycetota</taxon>
        <taxon>Coriobacteriia</taxon>
        <taxon>Coriobacteriales</taxon>
        <taxon>Atopobiaceae</taxon>
        <taxon>Olsenella</taxon>
    </lineage>
</organism>
<evidence type="ECO:0000256" key="1">
    <source>
        <dbReference type="ARBA" id="ARBA00003365"/>
    </source>
</evidence>
<keyword evidence="5 9" id="KW-0822">Tryptophan biosynthesis</keyword>
<evidence type="ECO:0000256" key="4">
    <source>
        <dbReference type="ARBA" id="ARBA00022605"/>
    </source>
</evidence>
<keyword evidence="6 9" id="KW-0057">Aromatic amino acid biosynthesis</keyword>
<dbReference type="InterPro" id="IPR013785">
    <property type="entry name" value="Aldolase_TIM"/>
</dbReference>
<dbReference type="RefSeq" id="WP_154433642.1">
    <property type="nucleotide sequence ID" value="NZ_VUNC01000001.1"/>
</dbReference>
<proteinExistence type="inferred from homology"/>
<keyword evidence="12" id="KW-1185">Reference proteome</keyword>
<comment type="caution">
    <text evidence="11">The sequence shown here is derived from an EMBL/GenBank/DDBJ whole genome shotgun (WGS) entry which is preliminary data.</text>
</comment>
<evidence type="ECO:0000256" key="9">
    <source>
        <dbReference type="HAMAP-Rule" id="MF_00131"/>
    </source>
</evidence>
<dbReference type="Proteomes" id="UP000469325">
    <property type="component" value="Unassembled WGS sequence"/>
</dbReference>
<comment type="similarity">
    <text evidence="9 10">Belongs to the TrpA family.</text>
</comment>